<protein>
    <recommendedName>
        <fullName evidence="10">Cytochrome c oxidase subunit 4</fullName>
    </recommendedName>
</protein>
<dbReference type="InterPro" id="IPR036639">
    <property type="entry name" value="Cyt_c_oxidase_su4_sf"/>
</dbReference>
<proteinExistence type="evidence at transcript level"/>
<dbReference type="PANTHER" id="PTHR10707:SF10">
    <property type="entry name" value="CYTOCHROME C OXIDASE SUBUNIT 4"/>
    <property type="match status" value="1"/>
</dbReference>
<keyword evidence="9" id="KW-0472">Membrane</keyword>
<dbReference type="FunFam" id="1.10.442.10:FF:000001">
    <property type="entry name" value="Cytochrome c oxidase subunit 4 isoform 1"/>
    <property type="match status" value="1"/>
</dbReference>
<name>R4WRG1_RIPPE</name>
<evidence type="ECO:0000256" key="8">
    <source>
        <dbReference type="ARBA" id="ARBA00023128"/>
    </source>
</evidence>
<dbReference type="PRINTS" id="PR01873">
    <property type="entry name" value="CYTCOXIDASE4"/>
</dbReference>
<dbReference type="GO" id="GO:0005743">
    <property type="term" value="C:mitochondrial inner membrane"/>
    <property type="evidence" value="ECO:0007669"/>
    <property type="project" value="UniProtKB-SubCell"/>
</dbReference>
<evidence type="ECO:0000313" key="11">
    <source>
        <dbReference type="EMBL" id="BAN20487.1"/>
    </source>
</evidence>
<dbReference type="UniPathway" id="UPA00705"/>
<comment type="similarity">
    <text evidence="2 10">Belongs to the cytochrome c oxidase IV family.</text>
</comment>
<comment type="subcellular location">
    <subcellularLocation>
        <location evidence="1 10">Mitochondrion inner membrane</location>
        <topology evidence="1 10">Single-pass membrane protein</topology>
    </subcellularLocation>
</comment>
<accession>R4WRG1</accession>
<dbReference type="GO" id="GO:0016491">
    <property type="term" value="F:oxidoreductase activity"/>
    <property type="evidence" value="ECO:0007669"/>
    <property type="project" value="UniProtKB-KW"/>
</dbReference>
<organism evidence="11">
    <name type="scientific">Riptortus pedestris</name>
    <name type="common">Bean bug</name>
    <dbReference type="NCBI Taxonomy" id="329032"/>
    <lineage>
        <taxon>Eukaryota</taxon>
        <taxon>Metazoa</taxon>
        <taxon>Ecdysozoa</taxon>
        <taxon>Arthropoda</taxon>
        <taxon>Hexapoda</taxon>
        <taxon>Insecta</taxon>
        <taxon>Pterygota</taxon>
        <taxon>Neoptera</taxon>
        <taxon>Paraneoptera</taxon>
        <taxon>Hemiptera</taxon>
        <taxon>Heteroptera</taxon>
        <taxon>Panheteroptera</taxon>
        <taxon>Pentatomomorpha</taxon>
        <taxon>Coreoidea</taxon>
        <taxon>Alydidae</taxon>
        <taxon>Riptortus</taxon>
    </lineage>
</organism>
<evidence type="ECO:0000256" key="1">
    <source>
        <dbReference type="ARBA" id="ARBA00004434"/>
    </source>
</evidence>
<evidence type="ECO:0000256" key="5">
    <source>
        <dbReference type="ARBA" id="ARBA00022946"/>
    </source>
</evidence>
<dbReference type="InterPro" id="IPR013288">
    <property type="entry name" value="Cyt_c_oxidase_su4"/>
</dbReference>
<reference evidence="11" key="1">
    <citation type="journal article" date="2013" name="PLoS ONE">
        <title>Gene expression in gut symbiotic organ of stinkbug affected by extracellular bacterial symbiont.</title>
        <authorList>
            <person name="Futahashi R."/>
            <person name="Tanaka K."/>
            <person name="Tanahashi M."/>
            <person name="Nikoh N."/>
            <person name="Kikuchi Y."/>
            <person name="Lee B.L."/>
            <person name="Fukatsu T."/>
        </authorList>
    </citation>
    <scope>NUCLEOTIDE SEQUENCE</scope>
    <source>
        <tissue evidence="11">Midgut</tissue>
    </source>
</reference>
<evidence type="ECO:0000256" key="7">
    <source>
        <dbReference type="ARBA" id="ARBA00023002"/>
    </source>
</evidence>
<dbReference type="Pfam" id="PF02936">
    <property type="entry name" value="COX4"/>
    <property type="match status" value="1"/>
</dbReference>
<keyword evidence="4 10" id="KW-0999">Mitochondrion inner membrane</keyword>
<sequence>MSMLRRVTAFRNYSSASISPNWLRKIGEREVVGHGVNGQPSYQDRIDFPLPAIRFKPNTPDIKILREKEKGDWKQLSLAEKKALYRASFGQTLAEVSAPTGEWKSVVGWGLVFISLGLWLQMYIKLFVYDERDLPKSFSLESRQAQLRRMLAFRIAPVTGLSSKWDYEKDEWKK</sequence>
<keyword evidence="5" id="KW-0809">Transit peptide</keyword>
<evidence type="ECO:0000256" key="10">
    <source>
        <dbReference type="RuleBase" id="RU367145"/>
    </source>
</evidence>
<comment type="pathway">
    <text evidence="10">Energy metabolism; oxidative phosphorylation.</text>
</comment>
<evidence type="ECO:0000256" key="6">
    <source>
        <dbReference type="ARBA" id="ARBA00022989"/>
    </source>
</evidence>
<evidence type="ECO:0000256" key="9">
    <source>
        <dbReference type="ARBA" id="ARBA00023136"/>
    </source>
</evidence>
<dbReference type="AlphaFoldDB" id="R4WRG1"/>
<dbReference type="GO" id="GO:0045277">
    <property type="term" value="C:respiratory chain complex IV"/>
    <property type="evidence" value="ECO:0007669"/>
    <property type="project" value="InterPro"/>
</dbReference>
<dbReference type="PANTHER" id="PTHR10707">
    <property type="entry name" value="CYTOCHROME C OXIDASE SUBUNIT IV"/>
    <property type="match status" value="1"/>
</dbReference>
<comment type="subunit">
    <text evidence="10">Component of the cytochrome c oxidase (complex IV, CIV), a multisubunit enzyme composed of 14 subunits.</text>
</comment>
<comment type="function">
    <text evidence="10">Component of the cytochrome c oxidase, the last enzyme in the mitochondrial electron transport chain which drives oxidative phosphorylation.</text>
</comment>
<dbReference type="InterPro" id="IPR004203">
    <property type="entry name" value="Cyt_c_oxidase_su4_fam"/>
</dbReference>
<evidence type="ECO:0000256" key="2">
    <source>
        <dbReference type="ARBA" id="ARBA00008135"/>
    </source>
</evidence>
<keyword evidence="7" id="KW-0560">Oxidoreductase</keyword>
<dbReference type="EMBL" id="AK417272">
    <property type="protein sequence ID" value="BAN20487.1"/>
    <property type="molecule type" value="mRNA"/>
</dbReference>
<dbReference type="GO" id="GO:0006123">
    <property type="term" value="P:mitochondrial electron transport, cytochrome c to oxygen"/>
    <property type="evidence" value="ECO:0007669"/>
    <property type="project" value="InterPro"/>
</dbReference>
<evidence type="ECO:0000256" key="3">
    <source>
        <dbReference type="ARBA" id="ARBA00022692"/>
    </source>
</evidence>
<dbReference type="CDD" id="cd00922">
    <property type="entry name" value="Cyt_c_Oxidase_IV"/>
    <property type="match status" value="1"/>
</dbReference>
<keyword evidence="8 10" id="KW-0496">Mitochondrion</keyword>
<keyword evidence="6" id="KW-1133">Transmembrane helix</keyword>
<dbReference type="SUPFAM" id="SSF81406">
    <property type="entry name" value="Mitochondrial cytochrome c oxidase subunit IV"/>
    <property type="match status" value="1"/>
</dbReference>
<keyword evidence="3" id="KW-0812">Transmembrane</keyword>
<dbReference type="Gene3D" id="1.10.442.10">
    <property type="entry name" value="Cytochrome c oxidase subunit IV"/>
    <property type="match status" value="1"/>
</dbReference>
<evidence type="ECO:0000256" key="4">
    <source>
        <dbReference type="ARBA" id="ARBA00022792"/>
    </source>
</evidence>